<dbReference type="PANTHER" id="PTHR42034:SF1">
    <property type="entry name" value="CONDENSATION DOMAIN-CONTAINING PROTEIN"/>
    <property type="match status" value="1"/>
</dbReference>
<sequence>MTSPNIRWREVSPGKWVRDFAPVEDCMNFATYLVPDQPQLCISMGGTMPEKKTVEDIKNAWVALRHSHPMIACKITSTGYEYQVPTEDEVRQWVEETVYVDYSGRTGEELLISAVPSNSAAGELYFMPDTSEICILMRHEAIDGVGSMMLLNQLLKAVRQGTKVAKFGDEPARLTRSIDQIMKKEKPSKSLIQRAFQMKEAYTKKRSLSLKTKPADTSAPGPSRKLECIFGETETSVILKACKERGITITNATTAAVVKAVLEVSGEESGNYCGFCPVNLRDSLPPPYNGQEGCVGNLLSGFWPVMPVTKSSQFLKLAKHHRKLCDDWRYKTDSVGCTVALPKLLKTALTEAAIDRTEVPTTVSLVGLGIIDKHVTEPVENFWFNLGLSVSLVVVYVYTVKGRLRYTIFFNEGFHEPSDIKELLDIIRLRSNAGLDLESALVGGADGVIARTVPADLLPTAP</sequence>
<reference evidence="1 2" key="1">
    <citation type="submission" date="2019-10" db="EMBL/GenBank/DDBJ databases">
        <authorList>
            <person name="Palmer J.M."/>
        </authorList>
    </citation>
    <scope>NUCLEOTIDE SEQUENCE [LARGE SCALE GENOMIC DNA]</scope>
    <source>
        <strain evidence="1 2">TWF718</strain>
    </source>
</reference>
<dbReference type="Gene3D" id="3.30.559.10">
    <property type="entry name" value="Chloramphenicol acetyltransferase-like domain"/>
    <property type="match status" value="1"/>
</dbReference>
<gene>
    <name evidence="1" type="ORF">TWF718_003418</name>
</gene>
<dbReference type="EMBL" id="JAVHNR010000012">
    <property type="protein sequence ID" value="KAK6329991.1"/>
    <property type="molecule type" value="Genomic_DNA"/>
</dbReference>
<keyword evidence="2" id="KW-1185">Reference proteome</keyword>
<dbReference type="PANTHER" id="PTHR42034">
    <property type="entry name" value="CHROMOSOME 7, WHOLE GENOME SHOTGUN SEQUENCE-RELATED"/>
    <property type="match status" value="1"/>
</dbReference>
<evidence type="ECO:0000313" key="1">
    <source>
        <dbReference type="EMBL" id="KAK6329991.1"/>
    </source>
</evidence>
<dbReference type="SUPFAM" id="SSF52777">
    <property type="entry name" value="CoA-dependent acyltransferases"/>
    <property type="match status" value="1"/>
</dbReference>
<evidence type="ECO:0000313" key="2">
    <source>
        <dbReference type="Proteomes" id="UP001313282"/>
    </source>
</evidence>
<dbReference type="Gene3D" id="3.30.559.30">
    <property type="entry name" value="Nonribosomal peptide synthetase, condensation domain"/>
    <property type="match status" value="1"/>
</dbReference>
<protein>
    <submittedName>
        <fullName evidence="1">Uncharacterized protein</fullName>
    </submittedName>
</protein>
<comment type="caution">
    <text evidence="1">The sequence shown here is derived from an EMBL/GenBank/DDBJ whole genome shotgun (WGS) entry which is preliminary data.</text>
</comment>
<accession>A0AAN8MGH6</accession>
<name>A0AAN8MGH6_9PEZI</name>
<organism evidence="1 2">
    <name type="scientific">Orbilia javanica</name>
    <dbReference type="NCBI Taxonomy" id="47235"/>
    <lineage>
        <taxon>Eukaryota</taxon>
        <taxon>Fungi</taxon>
        <taxon>Dikarya</taxon>
        <taxon>Ascomycota</taxon>
        <taxon>Pezizomycotina</taxon>
        <taxon>Orbiliomycetes</taxon>
        <taxon>Orbiliales</taxon>
        <taxon>Orbiliaceae</taxon>
        <taxon>Orbilia</taxon>
    </lineage>
</organism>
<dbReference type="InterPro" id="IPR023213">
    <property type="entry name" value="CAT-like_dom_sf"/>
</dbReference>
<dbReference type="AlphaFoldDB" id="A0AAN8MGH6"/>
<dbReference type="Proteomes" id="UP001313282">
    <property type="component" value="Unassembled WGS sequence"/>
</dbReference>
<proteinExistence type="predicted"/>